<dbReference type="PRINTS" id="PR00039">
    <property type="entry name" value="HTHLYSR"/>
</dbReference>
<proteinExistence type="inferred from homology"/>
<comment type="similarity">
    <text evidence="1">Belongs to the LysR transcriptional regulatory family.</text>
</comment>
<dbReference type="InterPro" id="IPR036390">
    <property type="entry name" value="WH_DNA-bd_sf"/>
</dbReference>
<organism evidence="6 7">
    <name type="scientific">Persicobacter psychrovividus</name>
    <dbReference type="NCBI Taxonomy" id="387638"/>
    <lineage>
        <taxon>Bacteria</taxon>
        <taxon>Pseudomonadati</taxon>
        <taxon>Bacteroidota</taxon>
        <taxon>Cytophagia</taxon>
        <taxon>Cytophagales</taxon>
        <taxon>Persicobacteraceae</taxon>
        <taxon>Persicobacter</taxon>
    </lineage>
</organism>
<dbReference type="InterPro" id="IPR036388">
    <property type="entry name" value="WH-like_DNA-bd_sf"/>
</dbReference>
<evidence type="ECO:0000313" key="6">
    <source>
        <dbReference type="EMBL" id="BDD00634.1"/>
    </source>
</evidence>
<dbReference type="InterPro" id="IPR000847">
    <property type="entry name" value="LysR_HTH_N"/>
</dbReference>
<dbReference type="SUPFAM" id="SSF46785">
    <property type="entry name" value="Winged helix' DNA-binding domain"/>
    <property type="match status" value="1"/>
</dbReference>
<keyword evidence="6" id="KW-0614">Plasmid</keyword>
<evidence type="ECO:0000259" key="5">
    <source>
        <dbReference type="PROSITE" id="PS50931"/>
    </source>
</evidence>
<reference evidence="6 7" key="1">
    <citation type="submission" date="2021-12" db="EMBL/GenBank/DDBJ databases">
        <title>Genome sequencing of bacteria with rrn-lacking chromosome and rrn-plasmid.</title>
        <authorList>
            <person name="Anda M."/>
            <person name="Iwasaki W."/>
        </authorList>
    </citation>
    <scope>NUCLEOTIDE SEQUENCE [LARGE SCALE GENOMIC DNA]</scope>
    <source>
        <strain evidence="6 7">NBRC 101262</strain>
        <plasmid evidence="6 7">pPP1</plasmid>
    </source>
</reference>
<name>A0ABM7VI27_9BACT</name>
<evidence type="ECO:0000256" key="4">
    <source>
        <dbReference type="ARBA" id="ARBA00023163"/>
    </source>
</evidence>
<keyword evidence="7" id="KW-1185">Reference proteome</keyword>
<evidence type="ECO:0000256" key="2">
    <source>
        <dbReference type="ARBA" id="ARBA00023015"/>
    </source>
</evidence>
<dbReference type="SUPFAM" id="SSF53850">
    <property type="entry name" value="Periplasmic binding protein-like II"/>
    <property type="match status" value="1"/>
</dbReference>
<accession>A0ABM7VI27</accession>
<keyword evidence="4" id="KW-0804">Transcription</keyword>
<dbReference type="Pfam" id="PF03466">
    <property type="entry name" value="LysR_substrate"/>
    <property type="match status" value="1"/>
</dbReference>
<evidence type="ECO:0000313" key="7">
    <source>
        <dbReference type="Proteomes" id="UP001354989"/>
    </source>
</evidence>
<dbReference type="Proteomes" id="UP001354989">
    <property type="component" value="Plasmid pPP1"/>
</dbReference>
<dbReference type="Gene3D" id="3.40.190.10">
    <property type="entry name" value="Periplasmic binding protein-like II"/>
    <property type="match status" value="2"/>
</dbReference>
<keyword evidence="2" id="KW-0805">Transcription regulation</keyword>
<protein>
    <submittedName>
        <fullName evidence="6">LysR family transcriptional regulator</fullName>
    </submittedName>
</protein>
<geneLocation type="plasmid" evidence="6 7">
    <name>pPP1</name>
</geneLocation>
<dbReference type="PANTHER" id="PTHR30126:SF39">
    <property type="entry name" value="HTH-TYPE TRANSCRIPTIONAL REGULATOR CYSL"/>
    <property type="match status" value="1"/>
</dbReference>
<dbReference type="RefSeq" id="WP_338398461.1">
    <property type="nucleotide sequence ID" value="NZ_AP025293.1"/>
</dbReference>
<feature type="domain" description="HTH lysR-type" evidence="5">
    <location>
        <begin position="2"/>
        <end position="59"/>
    </location>
</feature>
<dbReference type="EMBL" id="AP025293">
    <property type="protein sequence ID" value="BDD00634.1"/>
    <property type="molecule type" value="Genomic_DNA"/>
</dbReference>
<dbReference type="Gene3D" id="1.10.10.10">
    <property type="entry name" value="Winged helix-like DNA-binding domain superfamily/Winged helix DNA-binding domain"/>
    <property type="match status" value="1"/>
</dbReference>
<gene>
    <name evidence="6" type="ORF">PEPS_29140</name>
</gene>
<keyword evidence="3" id="KW-0238">DNA-binding</keyword>
<dbReference type="InterPro" id="IPR005119">
    <property type="entry name" value="LysR_subst-bd"/>
</dbReference>
<evidence type="ECO:0000256" key="1">
    <source>
        <dbReference type="ARBA" id="ARBA00009437"/>
    </source>
</evidence>
<dbReference type="Pfam" id="PF00126">
    <property type="entry name" value="HTH_1"/>
    <property type="match status" value="1"/>
</dbReference>
<dbReference type="PANTHER" id="PTHR30126">
    <property type="entry name" value="HTH-TYPE TRANSCRIPTIONAL REGULATOR"/>
    <property type="match status" value="1"/>
</dbReference>
<dbReference type="PROSITE" id="PS50931">
    <property type="entry name" value="HTH_LYSR"/>
    <property type="match status" value="1"/>
</dbReference>
<dbReference type="CDD" id="cd05466">
    <property type="entry name" value="PBP2_LTTR_substrate"/>
    <property type="match status" value="1"/>
</dbReference>
<evidence type="ECO:0000256" key="3">
    <source>
        <dbReference type="ARBA" id="ARBA00023125"/>
    </source>
</evidence>
<sequence>MVNFEWYRTFKSIYEKGSLTAAAEHLFISQPGVSLHLSSLEGHVGHPLFSRGGRKLKPTEHGVQLYQAIVEPLGLLEAVERKYQKSNQQDTPSLTLGMCFETFQLMLERNLHRLSFNVILEFGAYPALLQKLDQGVVDVVVSPQPSESKEVVQEIFGEEKLVLIGSKGVDTEVFFQQFEHLPREDFADYLKTFKWYAPTGTNEHFKRFWKTNFRKSPDFRANYIVPNFNSIIRCLKEGDGLAVAPDFLCQQAFQNQDLKLLWAGDEPIVNRLRFIHRKKTNYQKQIDQIKKVIQQEWQLNGQS</sequence>